<evidence type="ECO:0000313" key="4">
    <source>
        <dbReference type="Proteomes" id="UP000199754"/>
    </source>
</evidence>
<dbReference type="InterPro" id="IPR002048">
    <property type="entry name" value="EF_hand_dom"/>
</dbReference>
<dbReference type="RefSeq" id="WP_089420460.1">
    <property type="nucleotide sequence ID" value="NZ_CP022415.1"/>
</dbReference>
<feature type="signal peptide" evidence="1">
    <location>
        <begin position="1"/>
        <end position="22"/>
    </location>
</feature>
<dbReference type="Pfam" id="PF13202">
    <property type="entry name" value="EF-hand_5"/>
    <property type="match status" value="1"/>
</dbReference>
<dbReference type="PROSITE" id="PS00018">
    <property type="entry name" value="EF_HAND_1"/>
    <property type="match status" value="2"/>
</dbReference>
<dbReference type="AlphaFoldDB" id="A0A221K0N8"/>
<keyword evidence="4" id="KW-1185">Reference proteome</keyword>
<dbReference type="KEGG" id="spse:SULPSESMR1_01757"/>
<dbReference type="Gene3D" id="1.10.238.10">
    <property type="entry name" value="EF-hand"/>
    <property type="match status" value="1"/>
</dbReference>
<gene>
    <name evidence="3" type="ORF">SULPSESMR1_01757</name>
</gene>
<sequence>MTKFSTFAAAVAVAACPVIASADTLSELDANQDGFLTLDEVQSVNPEMTSDQFITLDLDANGALDEEEVAAATESGMLPAPSEG</sequence>
<dbReference type="GO" id="GO:0005509">
    <property type="term" value="F:calcium ion binding"/>
    <property type="evidence" value="ECO:0007669"/>
    <property type="project" value="InterPro"/>
</dbReference>
<dbReference type="InterPro" id="IPR011992">
    <property type="entry name" value="EF-hand-dom_pair"/>
</dbReference>
<feature type="chain" id="PRO_5012917140" evidence="1">
    <location>
        <begin position="23"/>
        <end position="84"/>
    </location>
</feature>
<dbReference type="SUPFAM" id="SSF47473">
    <property type="entry name" value="EF-hand"/>
    <property type="match status" value="1"/>
</dbReference>
<evidence type="ECO:0000313" key="3">
    <source>
        <dbReference type="EMBL" id="ASM72566.1"/>
    </source>
</evidence>
<evidence type="ECO:0000259" key="2">
    <source>
        <dbReference type="Pfam" id="PF13202"/>
    </source>
</evidence>
<evidence type="ECO:0000256" key="1">
    <source>
        <dbReference type="SAM" id="SignalP"/>
    </source>
</evidence>
<dbReference type="Proteomes" id="UP000199754">
    <property type="component" value="Chromosome"/>
</dbReference>
<organism evidence="3 4">
    <name type="scientific">Pseudosulfitobacter pseudonitzschiae</name>
    <dbReference type="NCBI Taxonomy" id="1402135"/>
    <lineage>
        <taxon>Bacteria</taxon>
        <taxon>Pseudomonadati</taxon>
        <taxon>Pseudomonadota</taxon>
        <taxon>Alphaproteobacteria</taxon>
        <taxon>Rhodobacterales</taxon>
        <taxon>Roseobacteraceae</taxon>
        <taxon>Pseudosulfitobacter</taxon>
    </lineage>
</organism>
<protein>
    <submittedName>
        <fullName evidence="3">Calcium-binding protein</fullName>
    </submittedName>
</protein>
<feature type="domain" description="EF-hand" evidence="2">
    <location>
        <begin position="23"/>
        <end position="43"/>
    </location>
</feature>
<dbReference type="STRING" id="1402135.SAMN05444149_101418"/>
<dbReference type="PROSITE" id="PS51257">
    <property type="entry name" value="PROKAR_LIPOPROTEIN"/>
    <property type="match status" value="1"/>
</dbReference>
<keyword evidence="1" id="KW-0732">Signal</keyword>
<dbReference type="OrthoDB" id="5470953at2"/>
<accession>A0A221K0N8</accession>
<proteinExistence type="predicted"/>
<dbReference type="InterPro" id="IPR018247">
    <property type="entry name" value="EF_Hand_1_Ca_BS"/>
</dbReference>
<reference evidence="3 4" key="1">
    <citation type="submission" date="2017-07" db="EMBL/GenBank/DDBJ databases">
        <title>Genome Sequence of Sulfitobacter pseudonitzschiae Strain SMR1 Isolated from a culture of the Diatom Skeletonema marinoi.</title>
        <authorList>
            <person name="Topel M."/>
            <person name="Pinder M.I.M."/>
            <person name="Johansson O.N."/>
            <person name="Kourtchenko O."/>
            <person name="Godhe A."/>
            <person name="Clarke A.K."/>
        </authorList>
    </citation>
    <scope>NUCLEOTIDE SEQUENCE [LARGE SCALE GENOMIC DNA]</scope>
    <source>
        <strain evidence="3 4">SMR1</strain>
    </source>
</reference>
<name>A0A221K0N8_9RHOB</name>
<dbReference type="EMBL" id="CP022415">
    <property type="protein sequence ID" value="ASM72566.1"/>
    <property type="molecule type" value="Genomic_DNA"/>
</dbReference>